<dbReference type="PROSITE" id="PS01327">
    <property type="entry name" value="MSCL"/>
    <property type="match status" value="1"/>
</dbReference>
<name>M9YBY0_AZOVI</name>
<dbReference type="GO" id="GO:0005886">
    <property type="term" value="C:plasma membrane"/>
    <property type="evidence" value="ECO:0007669"/>
    <property type="project" value="UniProtKB-SubCell"/>
</dbReference>
<dbReference type="RefSeq" id="WP_012702615.1">
    <property type="nucleotide sequence ID" value="NC_021150.1"/>
</dbReference>
<comment type="subcellular location">
    <subcellularLocation>
        <location evidence="11">Cell inner membrane</location>
        <topology evidence="11">Multi-pass membrane protein</topology>
    </subcellularLocation>
    <subcellularLocation>
        <location evidence="1">Cell membrane</location>
        <topology evidence="1">Multi-pass membrane protein</topology>
    </subcellularLocation>
</comment>
<evidence type="ECO:0000256" key="9">
    <source>
        <dbReference type="ARBA" id="ARBA00023136"/>
    </source>
</evidence>
<proteinExistence type="inferred from homology"/>
<dbReference type="FunFam" id="1.10.1200.120:FF:000001">
    <property type="entry name" value="Large-conductance mechanosensitive channel"/>
    <property type="match status" value="1"/>
</dbReference>
<feature type="transmembrane region" description="Helical" evidence="11">
    <location>
        <begin position="20"/>
        <end position="38"/>
    </location>
</feature>
<dbReference type="PANTHER" id="PTHR30266">
    <property type="entry name" value="MECHANOSENSITIVE CHANNEL MSCL"/>
    <property type="match status" value="1"/>
</dbReference>
<organism evidence="12 13">
    <name type="scientific">Azotobacter vinelandii CA6</name>
    <dbReference type="NCBI Taxonomy" id="1283331"/>
    <lineage>
        <taxon>Bacteria</taxon>
        <taxon>Pseudomonadati</taxon>
        <taxon>Pseudomonadota</taxon>
        <taxon>Gammaproteobacteria</taxon>
        <taxon>Pseudomonadales</taxon>
        <taxon>Pseudomonadaceae</taxon>
        <taxon>Azotobacter</taxon>
    </lineage>
</organism>
<evidence type="ECO:0000256" key="11">
    <source>
        <dbReference type="HAMAP-Rule" id="MF_00115"/>
    </source>
</evidence>
<dbReference type="SMR" id="M9YBY0"/>
<dbReference type="InterPro" id="IPR037673">
    <property type="entry name" value="MSC/AndL"/>
</dbReference>
<keyword evidence="6 11" id="KW-0812">Transmembrane</keyword>
<dbReference type="InterPro" id="IPR036019">
    <property type="entry name" value="MscL_channel"/>
</dbReference>
<evidence type="ECO:0000313" key="13">
    <source>
        <dbReference type="Proteomes" id="UP000012988"/>
    </source>
</evidence>
<evidence type="ECO:0000256" key="2">
    <source>
        <dbReference type="ARBA" id="ARBA00007254"/>
    </source>
</evidence>
<dbReference type="InterPro" id="IPR019823">
    <property type="entry name" value="Mechanosensitive_channel_CS"/>
</dbReference>
<gene>
    <name evidence="11 12" type="primary">mscL</name>
    <name evidence="12" type="ORF">AvCA6_41090</name>
</gene>
<dbReference type="NCBIfam" id="NF001843">
    <property type="entry name" value="PRK00567.1-4"/>
    <property type="match status" value="1"/>
</dbReference>
<dbReference type="Pfam" id="PF01741">
    <property type="entry name" value="MscL"/>
    <property type="match status" value="1"/>
</dbReference>
<feature type="transmembrane region" description="Helical" evidence="11">
    <location>
        <begin position="78"/>
        <end position="96"/>
    </location>
</feature>
<reference evidence="12 13" key="1">
    <citation type="journal article" date="2013" name="Genome Announc.">
        <title>Complete Genome Sequences of Azotobacter vinelandii Wild-Type Strain CA and Tungsten-Tolerant Mutant Strain CA6.</title>
        <authorList>
            <person name="Noar J.D."/>
            <person name="Bruno-Barcena J.M."/>
        </authorList>
    </citation>
    <scope>NUCLEOTIDE SEQUENCE [LARGE SCALE GENOMIC DNA]</scope>
    <source>
        <strain evidence="12 13">CA6</strain>
    </source>
</reference>
<dbReference type="HOGENOM" id="CLU_095787_0_0_6"/>
<dbReference type="GeneID" id="88187041"/>
<protein>
    <recommendedName>
        <fullName evidence="11">Large-conductance mechanosensitive channel</fullName>
    </recommendedName>
</protein>
<keyword evidence="5 11" id="KW-1003">Cell membrane</keyword>
<accession>M9YBY0</accession>
<comment type="subunit">
    <text evidence="3 11">Homopentamer.</text>
</comment>
<evidence type="ECO:0000256" key="1">
    <source>
        <dbReference type="ARBA" id="ARBA00004651"/>
    </source>
</evidence>
<evidence type="ECO:0000256" key="10">
    <source>
        <dbReference type="ARBA" id="ARBA00023303"/>
    </source>
</evidence>
<keyword evidence="4 11" id="KW-0813">Transport</keyword>
<keyword evidence="9 11" id="KW-0472">Membrane</keyword>
<dbReference type="GO" id="GO:0008381">
    <property type="term" value="F:mechanosensitive monoatomic ion channel activity"/>
    <property type="evidence" value="ECO:0007669"/>
    <property type="project" value="UniProtKB-UniRule"/>
</dbReference>
<dbReference type="PRINTS" id="PR01264">
    <property type="entry name" value="MECHCHANNEL"/>
</dbReference>
<dbReference type="AlphaFoldDB" id="M9YBY0"/>
<dbReference type="NCBIfam" id="TIGR00220">
    <property type="entry name" value="mscL"/>
    <property type="match status" value="1"/>
</dbReference>
<sequence length="136" mass="14545">MGMLSEFKAFAVKGNVVDMAVGIIIGAAFGKIVSSFVGDVIMPPLGLLIGGVDFSDLAITLKQAQGDMPAVVLAYGRFIQTVIDFLIIAFAIFIGVKALNQLKRKEAEAPSLPPAPTRDQQLLEEIRDLLKTRGKS</sequence>
<evidence type="ECO:0000256" key="3">
    <source>
        <dbReference type="ARBA" id="ARBA00011255"/>
    </source>
</evidence>
<dbReference type="HAMAP" id="MF_00115">
    <property type="entry name" value="MscL"/>
    <property type="match status" value="1"/>
</dbReference>
<keyword evidence="10 11" id="KW-0407">Ion channel</keyword>
<dbReference type="SUPFAM" id="SSF81330">
    <property type="entry name" value="Gated mechanosensitive channel"/>
    <property type="match status" value="1"/>
</dbReference>
<evidence type="ECO:0000256" key="7">
    <source>
        <dbReference type="ARBA" id="ARBA00022989"/>
    </source>
</evidence>
<evidence type="ECO:0000256" key="4">
    <source>
        <dbReference type="ARBA" id="ARBA00022448"/>
    </source>
</evidence>
<dbReference type="Gene3D" id="1.10.1200.120">
    <property type="entry name" value="Large-conductance mechanosensitive channel, MscL, domain 1"/>
    <property type="match status" value="1"/>
</dbReference>
<dbReference type="InterPro" id="IPR001185">
    <property type="entry name" value="MS_channel"/>
</dbReference>
<dbReference type="NCBIfam" id="NF010557">
    <property type="entry name" value="PRK13952.1"/>
    <property type="match status" value="1"/>
</dbReference>
<dbReference type="PATRIC" id="fig|1283331.3.peg.3926"/>
<evidence type="ECO:0000313" key="12">
    <source>
        <dbReference type="EMBL" id="AGK18325.1"/>
    </source>
</evidence>
<dbReference type="KEGG" id="avd:AvCA6_41090"/>
<evidence type="ECO:0000256" key="8">
    <source>
        <dbReference type="ARBA" id="ARBA00023065"/>
    </source>
</evidence>
<keyword evidence="7 11" id="KW-1133">Transmembrane helix</keyword>
<dbReference type="EMBL" id="CP005095">
    <property type="protein sequence ID" value="AGK18325.1"/>
    <property type="molecule type" value="Genomic_DNA"/>
</dbReference>
<dbReference type="Proteomes" id="UP000012988">
    <property type="component" value="Chromosome"/>
</dbReference>
<comment type="function">
    <text evidence="11">Channel that opens in response to stretch forces in the membrane lipid bilayer. May participate in the regulation of osmotic pressure changes within the cell.</text>
</comment>
<keyword evidence="8 11" id="KW-0406">Ion transport</keyword>
<dbReference type="PANTHER" id="PTHR30266:SF2">
    <property type="entry name" value="LARGE-CONDUCTANCE MECHANOSENSITIVE CHANNEL"/>
    <property type="match status" value="1"/>
</dbReference>
<keyword evidence="11" id="KW-0997">Cell inner membrane</keyword>
<evidence type="ECO:0000256" key="6">
    <source>
        <dbReference type="ARBA" id="ARBA00022692"/>
    </source>
</evidence>
<comment type="similarity">
    <text evidence="2 11">Belongs to the MscL family.</text>
</comment>
<evidence type="ECO:0000256" key="5">
    <source>
        <dbReference type="ARBA" id="ARBA00022475"/>
    </source>
</evidence>